<dbReference type="RefSeq" id="WP_108576657.1">
    <property type="nucleotide sequence ID" value="NZ_CP026952.1"/>
</dbReference>
<dbReference type="Gene3D" id="1.20.120.450">
    <property type="entry name" value="dinb family like domain"/>
    <property type="match status" value="1"/>
</dbReference>
<dbReference type="GO" id="GO:0046872">
    <property type="term" value="F:metal ion binding"/>
    <property type="evidence" value="ECO:0007669"/>
    <property type="project" value="InterPro"/>
</dbReference>
<sequence>MTITHRGLLDDADYDLAEVVLESWDAFIALVDHTDLSARTRLDGWTVREVVLHLGTWDGQSALTQVLASLRSGDTRTPLDPDSFNAEVLKLHADATDDEVRAALAESRSAVAELLASDEARDRAGDPVSSVLGPMPLLTVMHAGCYELALHALDIEDATDERCPDVLLRHGIAALADSTGCLAAREGIEAAAGVNADEASWSFATRSDGSWSTRRIEGAAHGPRVSGSARNLLEASAGRVDPVRLVTLRQLKIKHVSGLLALTPIIDQVPGLPGGRGLKVAARTIGGLFR</sequence>
<proteinExistence type="predicted"/>
<evidence type="ECO:0000313" key="2">
    <source>
        <dbReference type="Proteomes" id="UP000244384"/>
    </source>
</evidence>
<evidence type="ECO:0000313" key="1">
    <source>
        <dbReference type="EMBL" id="AWB91011.1"/>
    </source>
</evidence>
<dbReference type="NCBIfam" id="TIGR03083">
    <property type="entry name" value="maleylpyruvate isomerase family mycothiol-dependent enzyme"/>
    <property type="match status" value="1"/>
</dbReference>
<reference evidence="2" key="1">
    <citation type="submission" date="2018-01" db="EMBL/GenBank/DDBJ databases">
        <authorList>
            <person name="Li J."/>
        </authorList>
    </citation>
    <scope>NUCLEOTIDE SEQUENCE [LARGE SCALE GENOMIC DNA]</scope>
    <source>
        <strain evidence="2">592</strain>
    </source>
</reference>
<dbReference type="Pfam" id="PF11716">
    <property type="entry name" value="MDMPI_N"/>
    <property type="match status" value="1"/>
</dbReference>
<dbReference type="Proteomes" id="UP000244384">
    <property type="component" value="Chromosome"/>
</dbReference>
<dbReference type="InterPro" id="IPR017517">
    <property type="entry name" value="Maleyloyr_isom"/>
</dbReference>
<protein>
    <submittedName>
        <fullName evidence="1">Uncharacterized protein</fullName>
    </submittedName>
</protein>
<dbReference type="EMBL" id="CP026952">
    <property type="protein sequence ID" value="AWB91011.1"/>
    <property type="molecule type" value="Genomic_DNA"/>
</dbReference>
<dbReference type="InterPro" id="IPR024344">
    <property type="entry name" value="MDMPI_metal-binding"/>
</dbReference>
<organism evidence="1 2">
    <name type="scientific">Aeromicrobium chenweiae</name>
    <dbReference type="NCBI Taxonomy" id="2079793"/>
    <lineage>
        <taxon>Bacteria</taxon>
        <taxon>Bacillati</taxon>
        <taxon>Actinomycetota</taxon>
        <taxon>Actinomycetes</taxon>
        <taxon>Propionibacteriales</taxon>
        <taxon>Nocardioidaceae</taxon>
        <taxon>Aeromicrobium</taxon>
    </lineage>
</organism>
<dbReference type="OrthoDB" id="5185819at2"/>
<accession>A0A5F2EYA5</accession>
<dbReference type="InterPro" id="IPR034660">
    <property type="entry name" value="DinB/YfiT-like"/>
</dbReference>
<name>A0A2S0WI46_9ACTN</name>
<dbReference type="SUPFAM" id="SSF109854">
    <property type="entry name" value="DinB/YfiT-like putative metalloenzymes"/>
    <property type="match status" value="1"/>
</dbReference>
<accession>A0A2S0WI46</accession>
<gene>
    <name evidence="1" type="ORF">C3E78_01565</name>
</gene>
<keyword evidence="2" id="KW-1185">Reference proteome</keyword>
<dbReference type="KEGG" id="aez:C3E78_01565"/>
<dbReference type="AlphaFoldDB" id="A0A2S0WI46"/>